<dbReference type="InterPro" id="IPR029018">
    <property type="entry name" value="Hex-like_dom2"/>
</dbReference>
<keyword evidence="11" id="KW-1185">Reference proteome</keyword>
<dbReference type="InterPro" id="IPR025705">
    <property type="entry name" value="Beta_hexosaminidase_sua/sub"/>
</dbReference>
<evidence type="ECO:0000313" key="10">
    <source>
        <dbReference type="EMBL" id="CAK9267969.1"/>
    </source>
</evidence>
<evidence type="ECO:0000256" key="1">
    <source>
        <dbReference type="ARBA" id="ARBA00001231"/>
    </source>
</evidence>
<keyword evidence="4" id="KW-0325">Glycoprotein</keyword>
<evidence type="ECO:0000259" key="9">
    <source>
        <dbReference type="Pfam" id="PF14845"/>
    </source>
</evidence>
<dbReference type="Gene3D" id="3.20.20.80">
    <property type="entry name" value="Glycosidases"/>
    <property type="match status" value="1"/>
</dbReference>
<evidence type="ECO:0000256" key="4">
    <source>
        <dbReference type="ARBA" id="ARBA00023180"/>
    </source>
</evidence>
<evidence type="ECO:0000256" key="3">
    <source>
        <dbReference type="ARBA" id="ARBA00022801"/>
    </source>
</evidence>
<dbReference type="InterPro" id="IPR017853">
    <property type="entry name" value="GH"/>
</dbReference>
<keyword evidence="3 6" id="KW-0378">Hydrolase</keyword>
<dbReference type="EC" id="3.2.1.52" evidence="6"/>
<dbReference type="CDD" id="cd06562">
    <property type="entry name" value="GH20_HexA_HexB-like"/>
    <property type="match status" value="1"/>
</dbReference>
<reference evidence="10 11" key="1">
    <citation type="submission" date="2024-02" db="EMBL/GenBank/DDBJ databases">
        <authorList>
            <consortium name="ELIXIR-Norway"/>
            <consortium name="Elixir Norway"/>
        </authorList>
    </citation>
    <scope>NUCLEOTIDE SEQUENCE [LARGE SCALE GENOMIC DNA]</scope>
</reference>
<dbReference type="PANTHER" id="PTHR22600:SF21">
    <property type="entry name" value="BETA-HEXOSAMINIDASE A"/>
    <property type="match status" value="1"/>
</dbReference>
<evidence type="ECO:0000256" key="6">
    <source>
        <dbReference type="PIRNR" id="PIRNR001093"/>
    </source>
</evidence>
<dbReference type="Pfam" id="PF14845">
    <property type="entry name" value="Glycohydro_20b2"/>
    <property type="match status" value="1"/>
</dbReference>
<dbReference type="PRINTS" id="PR00738">
    <property type="entry name" value="GLHYDRLASE20"/>
</dbReference>
<protein>
    <recommendedName>
        <fullName evidence="6">Beta-hexosaminidase</fullName>
        <ecNumber evidence="6">3.2.1.52</ecNumber>
    </recommendedName>
</protein>
<dbReference type="SUPFAM" id="SSF55545">
    <property type="entry name" value="beta-N-acetylhexosaminidase-like domain"/>
    <property type="match status" value="1"/>
</dbReference>
<organism evidence="10 11">
    <name type="scientific">Sphagnum jensenii</name>
    <dbReference type="NCBI Taxonomy" id="128206"/>
    <lineage>
        <taxon>Eukaryota</taxon>
        <taxon>Viridiplantae</taxon>
        <taxon>Streptophyta</taxon>
        <taxon>Embryophyta</taxon>
        <taxon>Bryophyta</taxon>
        <taxon>Sphagnophytina</taxon>
        <taxon>Sphagnopsida</taxon>
        <taxon>Sphagnales</taxon>
        <taxon>Sphagnaceae</taxon>
        <taxon>Sphagnum</taxon>
    </lineage>
</organism>
<name>A0ABP0WMB0_9BRYO</name>
<evidence type="ECO:0000259" key="8">
    <source>
        <dbReference type="Pfam" id="PF00728"/>
    </source>
</evidence>
<dbReference type="Pfam" id="PF00728">
    <property type="entry name" value="Glyco_hydro_20"/>
    <property type="match status" value="1"/>
</dbReference>
<comment type="catalytic activity">
    <reaction evidence="1 6">
        <text>Hydrolysis of terminal non-reducing N-acetyl-D-hexosamine residues in N-acetyl-beta-D-hexosaminides.</text>
        <dbReference type="EC" id="3.2.1.52"/>
    </reaction>
</comment>
<dbReference type="InterPro" id="IPR029019">
    <property type="entry name" value="HEX_eukaryotic_N"/>
</dbReference>
<dbReference type="Proteomes" id="UP001497444">
    <property type="component" value="Chromosome 2"/>
</dbReference>
<dbReference type="PIRSF" id="PIRSF001093">
    <property type="entry name" value="B-hxosamndse_ab_euk"/>
    <property type="match status" value="1"/>
</dbReference>
<gene>
    <name evidence="10" type="ORF">CSSPJE1EN1_LOCUS13447</name>
</gene>
<feature type="domain" description="Glycoside hydrolase family 20 catalytic" evidence="8">
    <location>
        <begin position="203"/>
        <end position="507"/>
    </location>
</feature>
<dbReference type="InterPro" id="IPR015883">
    <property type="entry name" value="Glyco_hydro_20_cat"/>
</dbReference>
<comment type="similarity">
    <text evidence="2 6">Belongs to the glycosyl hydrolase 20 family.</text>
</comment>
<keyword evidence="7" id="KW-0472">Membrane</keyword>
<feature type="transmembrane region" description="Helical" evidence="7">
    <location>
        <begin position="12"/>
        <end position="33"/>
    </location>
</feature>
<keyword evidence="5 6" id="KW-0326">Glycosidase</keyword>
<keyword evidence="7" id="KW-0812">Transmembrane</keyword>
<sequence length="563" mass="63652">MVCEQKTLFHCILVLYLTTMVSFVLTIHMYYLYRSRPLNADFDNMEVSINESVHIWPMPASVTKGMAIVTLARDFAFGQADGNQIVSATLAQAFSRYINIIYRPHALSQVASSSFQDSNIPVLEQLLVSLDPSTEELEFEVDESYTLKVPDPSNPSIASLQAANVYGALRGLETFSQLVSYHYSSRSLQITRTPWIITDYPRFPYRGLLIDTSRHYQPLESIKRVIDSMSFAKLNVLHWHIVDEEAFPIEIPSYPRLWNGAYSYKERYTTEDAAEIVEYARARGIHVMPELDVPGHGASWGIGYPQLWPSPQCNEPLDVSKEFTFEVIDGILQDFRALFPFKFAHLGGDEVNTSCWEDSPSIKRWLISHNLTGQDAYASFVIRAQQIAIKHGYEPVNWEETFNTFPSRLSKETVVHNWLESGTCPRAVKAGLRCIVSNQGTWYLDHLDVTWDQFYMTEPLVNITDPEEQKLLIGGEVCMWGETVDASDILQTIWPRAAAAAERLWSPLSITQQGSSDNVLQRLQSFRCLLDGRGIAAAPLLNLSGAYAYGRVAPSEPGSCFRQ</sequence>
<dbReference type="SUPFAM" id="SSF51445">
    <property type="entry name" value="(Trans)glycosidases"/>
    <property type="match status" value="1"/>
</dbReference>
<evidence type="ECO:0000256" key="7">
    <source>
        <dbReference type="SAM" id="Phobius"/>
    </source>
</evidence>
<proteinExistence type="inferred from homology"/>
<dbReference type="PANTHER" id="PTHR22600">
    <property type="entry name" value="BETA-HEXOSAMINIDASE"/>
    <property type="match status" value="1"/>
</dbReference>
<accession>A0ABP0WMB0</accession>
<dbReference type="EMBL" id="OZ020097">
    <property type="protein sequence ID" value="CAK9267969.1"/>
    <property type="molecule type" value="Genomic_DNA"/>
</dbReference>
<evidence type="ECO:0000256" key="2">
    <source>
        <dbReference type="ARBA" id="ARBA00006285"/>
    </source>
</evidence>
<evidence type="ECO:0000313" key="11">
    <source>
        <dbReference type="Proteomes" id="UP001497444"/>
    </source>
</evidence>
<feature type="domain" description="Beta-hexosaminidase eukaryotic type N-terminal" evidence="9">
    <location>
        <begin position="55"/>
        <end position="178"/>
    </location>
</feature>
<dbReference type="Gene3D" id="3.30.379.10">
    <property type="entry name" value="Chitobiase/beta-hexosaminidase domain 2-like"/>
    <property type="match status" value="1"/>
</dbReference>
<keyword evidence="7" id="KW-1133">Transmembrane helix</keyword>
<evidence type="ECO:0000256" key="5">
    <source>
        <dbReference type="ARBA" id="ARBA00023295"/>
    </source>
</evidence>